<feature type="region of interest" description="Disordered" evidence="15">
    <location>
        <begin position="412"/>
        <end position="431"/>
    </location>
</feature>
<feature type="binding site" evidence="14">
    <location>
        <position position="1127"/>
    </location>
    <ligand>
        <name>[4Fe-4S] cluster</name>
        <dbReference type="ChEBI" id="CHEBI:49883"/>
    </ligand>
</feature>
<protein>
    <recommendedName>
        <fullName evidence="14">ATP-dependent helicase/deoxyribonuclease subunit B</fullName>
        <ecNumber evidence="14">3.1.-.-</ecNumber>
    </recommendedName>
    <alternativeName>
        <fullName evidence="14">ATP-dependent helicase/nuclease subunit AddB</fullName>
    </alternativeName>
</protein>
<sequence length="1182" mass="131905">MAVQFVLGRAGTGKTRTILERISRRLQDDPLGSPIILLVPEQASFQAEQTLATLSGLGGVIGTQVLSFGRLAHRLQQELGDLTLMQVDDLGKHMVLRLMLERYKDQLQVFGRSALQPGFAAQLGRLISECKSYGVTFEHTENLEWGSATLNQKIHDLRLIMGAYEAYLADGYCDADDILNRVAAKVSESAYIRQAEVYIDGFSGFTNQELRLIEQMMIHAKRVTIALCLDPAERDASLDELGLFHPTLRTYRALETMAREAGVAVEQPVLLTEPVRFAHSPWLKQLEARYFEWGDPEAPPAPARADEVVLLSAANRRAEVEAVALQILALARDEGYRWRDMAILLREIGTYADEVATVFTDYGIPFFLDQKRTVMHHPLVELVRSALEVIAGKWRYEAVFRCFKTDLISPEPQAEEGAGAEAGADAEKAGTDAEEAVRRQIDVLENYVLAHGVYGSHWAQEAPWRFGGPAGADEDAEADGLRRRYAAPLLRFEAELKRAEKENVREMTAALYCFLTALDVPEKLESWQRTAEEAGDLEEAQVHGQVWNGLMNLLDQVVEVMGDEQMEIAMYARVLDSGLESIELGLVPPALDQVLVGSMERSRQPDVKALFLLGVNEGVIPLKPKEEGILDEAERERLAELGVELAPSARQRLMAEPFLLYQAMTRPSLRLALSCALADEEGKALLPSSVFSRVKEVLPEAPHRFFHNEPTGEAEADAFLLGNPRRLFRHLLTLLRGMKKSGTLPVFWWEVYDWFIRCSPDAKREGWLLSGLRYTNRAAPLDGKTSRALYGERLRMSVSRLERFQSCPFSHFSSHGLRLGERRLYKLERFDVGELFHASLKRAVEKMNEEHLEWGRLTEADSMQLASAVVDELVPATRSSILTRTARYRFLSGKLKRAVGRAIYVLGEHAKRSRFAPVGLEVAFGPGGDLPGLALKLANGAEMLLVGRIDRVDQSLDDEVPYLRVIDYKSGPKQLQLSDVWNGLNLQLLVYLDVVVSNAEAWLGKKAEPAGVFYYQVADPFVTAKRLLTPDEAARERAKKLRMKGLMLADPELARMMDAYVEQGPSELLPFELKKDGTLSARSSVATPEQFQALQQYVRETVEAIGQRMVDGEIQIAPYVQGTVSACQFCAYKPVCQFDAESAGEMRQLPKWNNKQVWSMLAGPQQTGKGGNDDVTAASGQA</sequence>
<dbReference type="AlphaFoldDB" id="A0AA48M4S9"/>
<dbReference type="Pfam" id="PF12705">
    <property type="entry name" value="PDDEXK_1"/>
    <property type="match status" value="1"/>
</dbReference>
<dbReference type="EMBL" id="OY569118">
    <property type="protein sequence ID" value="CAJ1001294.1"/>
    <property type="molecule type" value="Genomic_DNA"/>
</dbReference>
<evidence type="ECO:0000256" key="10">
    <source>
        <dbReference type="ARBA" id="ARBA00023004"/>
    </source>
</evidence>
<dbReference type="GO" id="GO:0005524">
    <property type="term" value="F:ATP binding"/>
    <property type="evidence" value="ECO:0007669"/>
    <property type="project" value="UniProtKB-UniRule"/>
</dbReference>
<dbReference type="PANTHER" id="PTHR30591:SF1">
    <property type="entry name" value="RECBCD ENZYME SUBUNIT RECC"/>
    <property type="match status" value="1"/>
</dbReference>
<dbReference type="InterPro" id="IPR027417">
    <property type="entry name" value="P-loop_NTPase"/>
</dbReference>
<evidence type="ECO:0000256" key="2">
    <source>
        <dbReference type="ARBA" id="ARBA00022722"/>
    </source>
</evidence>
<keyword evidence="8 14" id="KW-0269">Exonuclease</keyword>
<evidence type="ECO:0000256" key="8">
    <source>
        <dbReference type="ARBA" id="ARBA00022839"/>
    </source>
</evidence>
<keyword evidence="10 14" id="KW-0408">Iron</keyword>
<dbReference type="GO" id="GO:0004386">
    <property type="term" value="F:helicase activity"/>
    <property type="evidence" value="ECO:0007669"/>
    <property type="project" value="UniProtKB-KW"/>
</dbReference>
<keyword evidence="12 14" id="KW-0238">DNA-binding</keyword>
<reference evidence="17" key="1">
    <citation type="submission" date="2023-07" db="EMBL/GenBank/DDBJ databases">
        <authorList>
            <person name="Ivanov I."/>
            <person name="Teneva D."/>
            <person name="Stoikov I."/>
        </authorList>
    </citation>
    <scope>NUCLEOTIDE SEQUENCE</scope>
    <source>
        <strain evidence="17">4475</strain>
    </source>
</reference>
<keyword evidence="18" id="KW-1185">Reference proteome</keyword>
<organism evidence="17 18">
    <name type="scientific">Brevibacillus aydinogluensis</name>
    <dbReference type="NCBI Taxonomy" id="927786"/>
    <lineage>
        <taxon>Bacteria</taxon>
        <taxon>Bacillati</taxon>
        <taxon>Bacillota</taxon>
        <taxon>Bacilli</taxon>
        <taxon>Bacillales</taxon>
        <taxon>Paenibacillaceae</taxon>
        <taxon>Brevibacillus</taxon>
    </lineage>
</organism>
<evidence type="ECO:0000313" key="17">
    <source>
        <dbReference type="EMBL" id="CAJ1001294.1"/>
    </source>
</evidence>
<keyword evidence="2 14" id="KW-0540">Nuclease</keyword>
<evidence type="ECO:0000256" key="5">
    <source>
        <dbReference type="ARBA" id="ARBA00022763"/>
    </source>
</evidence>
<feature type="binding site" evidence="14">
    <location>
        <position position="807"/>
    </location>
    <ligand>
        <name>[4Fe-4S] cluster</name>
        <dbReference type="ChEBI" id="CHEBI:49883"/>
    </ligand>
</feature>
<dbReference type="InterPro" id="IPR038726">
    <property type="entry name" value="PDDEXK_AddAB-type"/>
</dbReference>
<dbReference type="PANTHER" id="PTHR30591">
    <property type="entry name" value="RECBCD ENZYME SUBUNIT RECC"/>
    <property type="match status" value="1"/>
</dbReference>
<keyword evidence="3 14" id="KW-0479">Metal-binding</keyword>
<dbReference type="Gene3D" id="6.10.140.1030">
    <property type="match status" value="1"/>
</dbReference>
<keyword evidence="4 14" id="KW-0547">Nucleotide-binding</keyword>
<dbReference type="GO" id="GO:0046872">
    <property type="term" value="F:metal ion binding"/>
    <property type="evidence" value="ECO:0007669"/>
    <property type="project" value="UniProtKB-KW"/>
</dbReference>
<dbReference type="Gene3D" id="3.40.50.300">
    <property type="entry name" value="P-loop containing nucleotide triphosphate hydrolases"/>
    <property type="match status" value="4"/>
</dbReference>
<name>A0AA48M4S9_9BACL</name>
<comment type="function">
    <text evidence="14">The heterodimer acts as both an ATP-dependent DNA helicase and an ATP-dependent, dual-direction single-stranded exonuclease. Recognizes the chi site generating a DNA molecule suitable for the initiation of homologous recombination. The AddB subunit has 5' -&gt; 3' nuclease activity but not helicase activity.</text>
</comment>
<evidence type="ECO:0000256" key="7">
    <source>
        <dbReference type="ARBA" id="ARBA00022806"/>
    </source>
</evidence>
<evidence type="ECO:0000256" key="1">
    <source>
        <dbReference type="ARBA" id="ARBA00022485"/>
    </source>
</evidence>
<evidence type="ECO:0000256" key="6">
    <source>
        <dbReference type="ARBA" id="ARBA00022801"/>
    </source>
</evidence>
<evidence type="ECO:0000256" key="15">
    <source>
        <dbReference type="SAM" id="MobiDB-lite"/>
    </source>
</evidence>
<evidence type="ECO:0000256" key="9">
    <source>
        <dbReference type="ARBA" id="ARBA00022840"/>
    </source>
</evidence>
<feature type="binding site" evidence="14">
    <location>
        <position position="1136"/>
    </location>
    <ligand>
        <name>[4Fe-4S] cluster</name>
        <dbReference type="ChEBI" id="CHEBI:49883"/>
    </ligand>
</feature>
<dbReference type="GO" id="GO:0003690">
    <property type="term" value="F:double-stranded DNA binding"/>
    <property type="evidence" value="ECO:0007669"/>
    <property type="project" value="UniProtKB-UniRule"/>
</dbReference>
<evidence type="ECO:0000256" key="11">
    <source>
        <dbReference type="ARBA" id="ARBA00023014"/>
    </source>
</evidence>
<keyword evidence="6 14" id="KW-0378">Hydrolase</keyword>
<evidence type="ECO:0000256" key="3">
    <source>
        <dbReference type="ARBA" id="ARBA00022723"/>
    </source>
</evidence>
<dbReference type="InterPro" id="IPR049035">
    <property type="entry name" value="ADDB_N"/>
</dbReference>
<dbReference type="KEGG" id="bayd:BSPP4475_03035"/>
<evidence type="ECO:0000256" key="12">
    <source>
        <dbReference type="ARBA" id="ARBA00023125"/>
    </source>
</evidence>
<comment type="similarity">
    <text evidence="14">Belongs to the helicase family. AddB/RexB type 1 subfamily.</text>
</comment>
<dbReference type="SUPFAM" id="SSF52540">
    <property type="entry name" value="P-loop containing nucleoside triphosphate hydrolases"/>
    <property type="match status" value="2"/>
</dbReference>
<feature type="domain" description="UvrD-like helicase C-terminal" evidence="16">
    <location>
        <begin position="273"/>
        <end position="604"/>
    </location>
</feature>
<dbReference type="GO" id="GO:0051539">
    <property type="term" value="F:4 iron, 4 sulfur cluster binding"/>
    <property type="evidence" value="ECO:0007669"/>
    <property type="project" value="UniProtKB-KW"/>
</dbReference>
<keyword evidence="1 14" id="KW-0004">4Fe-4S</keyword>
<feature type="region of interest" description="Disordered" evidence="15">
    <location>
        <begin position="1163"/>
        <end position="1182"/>
    </location>
</feature>
<dbReference type="Pfam" id="PF21445">
    <property type="entry name" value="ADDB_N"/>
    <property type="match status" value="1"/>
</dbReference>
<keyword evidence="13 14" id="KW-0234">DNA repair</keyword>
<comment type="cofactor">
    <cofactor evidence="14">
        <name>[4Fe-4S] cluster</name>
        <dbReference type="ChEBI" id="CHEBI:49883"/>
    </cofactor>
    <text evidence="14">Binds 1 [4Fe-4S] cluster.</text>
</comment>
<dbReference type="HAMAP" id="MF_01452">
    <property type="entry name" value="AddB_type1"/>
    <property type="match status" value="1"/>
</dbReference>
<keyword evidence="11 14" id="KW-0411">Iron-sulfur</keyword>
<dbReference type="GO" id="GO:0000724">
    <property type="term" value="P:double-strand break repair via homologous recombination"/>
    <property type="evidence" value="ECO:0007669"/>
    <property type="project" value="UniProtKB-UniRule"/>
</dbReference>
<dbReference type="GO" id="GO:0008409">
    <property type="term" value="F:5'-3' exonuclease activity"/>
    <property type="evidence" value="ECO:0007669"/>
    <property type="project" value="UniProtKB-UniRule"/>
</dbReference>
<dbReference type="InterPro" id="IPR014140">
    <property type="entry name" value="DNA_helicase_suAddB"/>
</dbReference>
<dbReference type="Proteomes" id="UP001189619">
    <property type="component" value="Chromosome"/>
</dbReference>
<evidence type="ECO:0000256" key="4">
    <source>
        <dbReference type="ARBA" id="ARBA00022741"/>
    </source>
</evidence>
<dbReference type="RefSeq" id="WP_171566250.1">
    <property type="nucleotide sequence ID" value="NZ_JAUSVZ010000006.1"/>
</dbReference>
<proteinExistence type="inferred from homology"/>
<dbReference type="InterPro" id="IPR014017">
    <property type="entry name" value="DNA_helicase_UvrD-like_C"/>
</dbReference>
<dbReference type="NCBIfam" id="TIGR02773">
    <property type="entry name" value="addB_Gpos"/>
    <property type="match status" value="1"/>
</dbReference>
<comment type="subunit">
    <text evidence="14">Heterodimer of AddA and AddB.</text>
</comment>
<evidence type="ECO:0000256" key="14">
    <source>
        <dbReference type="HAMAP-Rule" id="MF_01452"/>
    </source>
</evidence>
<evidence type="ECO:0000256" key="13">
    <source>
        <dbReference type="ARBA" id="ARBA00023204"/>
    </source>
</evidence>
<evidence type="ECO:0000259" key="16">
    <source>
        <dbReference type="PROSITE" id="PS51217"/>
    </source>
</evidence>
<keyword evidence="5 14" id="KW-0227">DNA damage</keyword>
<evidence type="ECO:0000313" key="18">
    <source>
        <dbReference type="Proteomes" id="UP001189619"/>
    </source>
</evidence>
<dbReference type="PROSITE" id="PS51217">
    <property type="entry name" value="UVRD_HELICASE_CTER"/>
    <property type="match status" value="1"/>
</dbReference>
<gene>
    <name evidence="14 17" type="primary">addB</name>
    <name evidence="17" type="ORF">BSPP4475_03035</name>
</gene>
<keyword evidence="9 14" id="KW-0067">ATP-binding</keyword>
<keyword evidence="7 14" id="KW-0347">Helicase</keyword>
<feature type="binding site" evidence="14">
    <location>
        <position position="1130"/>
    </location>
    <ligand>
        <name>[4Fe-4S] cluster</name>
        <dbReference type="ChEBI" id="CHEBI:49883"/>
    </ligand>
</feature>
<accession>A0AA48M4S9</accession>
<dbReference type="EC" id="3.1.-.-" evidence="14"/>
<comment type="miscellaneous">
    <text evidence="14">Despite having conserved helicase domains, this subunit does not have helicase activity.</text>
</comment>
<comment type="cofactor">
    <cofactor evidence="14">
        <name>Mg(2+)</name>
        <dbReference type="ChEBI" id="CHEBI:18420"/>
    </cofactor>
</comment>